<reference evidence="2" key="2">
    <citation type="submission" date="2025-09" db="UniProtKB">
        <authorList>
            <consortium name="Ensembl"/>
        </authorList>
    </citation>
    <scope>IDENTIFICATION</scope>
</reference>
<dbReference type="InParanoid" id="A0A663EUW4"/>
<dbReference type="Proteomes" id="UP000472275">
    <property type="component" value="Chromosome 19"/>
</dbReference>
<dbReference type="Ensembl" id="ENSACCT00020016611.1">
    <property type="protein sequence ID" value="ENSACCP00020015918.1"/>
    <property type="gene ID" value="ENSACCG00020010926.1"/>
</dbReference>
<proteinExistence type="predicted"/>
<feature type="compositionally biased region" description="Pro residues" evidence="1">
    <location>
        <begin position="10"/>
        <end position="28"/>
    </location>
</feature>
<sequence>MRAPCASPSRPSPRQSPSPASTPHPSSPQWPTRVPSLCPPSRRRAGPSHTHPPCAAHLSAMRAPSRPLPCRPASPPRCPRWLPAPPWSHLGPWTPPPHPAAMGSGAGPNPWLLCVGANPALPAPCLAWGPHGLWVPVSFGAVASCHSLRSGRFSAGFDALWTADPSASTRGRWLLVLLMVSQISAWQDGASWYSVL</sequence>
<keyword evidence="3" id="KW-1185">Reference proteome</keyword>
<reference evidence="2" key="1">
    <citation type="submission" date="2025-08" db="UniProtKB">
        <authorList>
            <consortium name="Ensembl"/>
        </authorList>
    </citation>
    <scope>IDENTIFICATION</scope>
</reference>
<feature type="region of interest" description="Disordered" evidence="1">
    <location>
        <begin position="1"/>
        <end position="55"/>
    </location>
</feature>
<name>A0A663EUW4_AQUCH</name>
<dbReference type="GeneTree" id="ENSGT00990000212203"/>
<dbReference type="AlphaFoldDB" id="A0A663EUW4"/>
<organism evidence="2 3">
    <name type="scientific">Aquila chrysaetos chrysaetos</name>
    <dbReference type="NCBI Taxonomy" id="223781"/>
    <lineage>
        <taxon>Eukaryota</taxon>
        <taxon>Metazoa</taxon>
        <taxon>Chordata</taxon>
        <taxon>Craniata</taxon>
        <taxon>Vertebrata</taxon>
        <taxon>Euteleostomi</taxon>
        <taxon>Archelosauria</taxon>
        <taxon>Archosauria</taxon>
        <taxon>Dinosauria</taxon>
        <taxon>Saurischia</taxon>
        <taxon>Theropoda</taxon>
        <taxon>Coelurosauria</taxon>
        <taxon>Aves</taxon>
        <taxon>Neognathae</taxon>
        <taxon>Neoaves</taxon>
        <taxon>Telluraves</taxon>
        <taxon>Accipitrimorphae</taxon>
        <taxon>Accipitriformes</taxon>
        <taxon>Accipitridae</taxon>
        <taxon>Accipitrinae</taxon>
        <taxon>Aquila</taxon>
    </lineage>
</organism>
<protein>
    <submittedName>
        <fullName evidence="2">Uncharacterized protein</fullName>
    </submittedName>
</protein>
<evidence type="ECO:0000256" key="1">
    <source>
        <dbReference type="SAM" id="MobiDB-lite"/>
    </source>
</evidence>
<evidence type="ECO:0000313" key="3">
    <source>
        <dbReference type="Proteomes" id="UP000472275"/>
    </source>
</evidence>
<evidence type="ECO:0000313" key="2">
    <source>
        <dbReference type="Ensembl" id="ENSACCP00020015918.1"/>
    </source>
</evidence>
<accession>A0A663EUW4</accession>